<dbReference type="CDD" id="cd04730">
    <property type="entry name" value="NPD_like"/>
    <property type="match status" value="1"/>
</dbReference>
<gene>
    <name evidence="5" type="ORF">MUG09_03140</name>
</gene>
<dbReference type="InterPro" id="IPR013785">
    <property type="entry name" value="Aldolase_TIM"/>
</dbReference>
<evidence type="ECO:0000313" key="5">
    <source>
        <dbReference type="EMBL" id="UOM51773.1"/>
    </source>
</evidence>
<dbReference type="PANTHER" id="PTHR32332">
    <property type="entry name" value="2-NITROPROPANE DIOXYGENASE"/>
    <property type="match status" value="1"/>
</dbReference>
<reference evidence="6" key="1">
    <citation type="journal article" date="2024" name="J Bioinform Genom">
        <title>Complete genome sequence of the type strain bacterium Sphaerochaeta associata GLS2t (VKM B-2742)t.</title>
        <authorList>
            <person name="Troshina O.Y."/>
            <person name="Tepeeva A.N."/>
            <person name="Arzamasceva V.O."/>
            <person name="Whitman W.B."/>
            <person name="Varghese N."/>
            <person name="Shapiro N."/>
            <person name="Woyke T."/>
            <person name="Kripides N.C."/>
            <person name="Vasilenko O.V."/>
        </authorList>
    </citation>
    <scope>NUCLEOTIDE SEQUENCE [LARGE SCALE GENOMIC DNA]</scope>
    <source>
        <strain evidence="6">GLS2T</strain>
    </source>
</reference>
<dbReference type="PANTHER" id="PTHR32332:SF18">
    <property type="entry name" value="2-NITROPROPANE DIOXYGENASE"/>
    <property type="match status" value="1"/>
</dbReference>
<name>A0ABY4DBY0_9SPIR</name>
<dbReference type="InterPro" id="IPR004136">
    <property type="entry name" value="NMO"/>
</dbReference>
<keyword evidence="1" id="KW-0285">Flavoprotein</keyword>
<keyword evidence="5" id="KW-0503">Monooxygenase</keyword>
<organism evidence="5 6">
    <name type="scientific">Sphaerochaeta associata</name>
    <dbReference type="NCBI Taxonomy" id="1129264"/>
    <lineage>
        <taxon>Bacteria</taxon>
        <taxon>Pseudomonadati</taxon>
        <taxon>Spirochaetota</taxon>
        <taxon>Spirochaetia</taxon>
        <taxon>Spirochaetales</taxon>
        <taxon>Sphaerochaetaceae</taxon>
        <taxon>Sphaerochaeta</taxon>
    </lineage>
</organism>
<protein>
    <submittedName>
        <fullName evidence="5">Nitronate monooxygenase</fullName>
    </submittedName>
</protein>
<dbReference type="RefSeq" id="WP_244773471.1">
    <property type="nucleotide sequence ID" value="NZ_CP094929.1"/>
</dbReference>
<evidence type="ECO:0000313" key="6">
    <source>
        <dbReference type="Proteomes" id="UP000829708"/>
    </source>
</evidence>
<evidence type="ECO:0000256" key="3">
    <source>
        <dbReference type="ARBA" id="ARBA00023002"/>
    </source>
</evidence>
<dbReference type="GO" id="GO:0004497">
    <property type="term" value="F:monooxygenase activity"/>
    <property type="evidence" value="ECO:0007669"/>
    <property type="project" value="UniProtKB-KW"/>
</dbReference>
<keyword evidence="4" id="KW-0175">Coiled coil</keyword>
<dbReference type="SUPFAM" id="SSF51412">
    <property type="entry name" value="Inosine monophosphate dehydrogenase (IMPDH)"/>
    <property type="match status" value="1"/>
</dbReference>
<dbReference type="Pfam" id="PF03060">
    <property type="entry name" value="NMO"/>
    <property type="match status" value="1"/>
</dbReference>
<feature type="coiled-coil region" evidence="4">
    <location>
        <begin position="399"/>
        <end position="461"/>
    </location>
</feature>
<sequence>MKSTSLSTIVNRIKEEVQACKAYLPIERTIQRILGSRTTWPALKIGDLVAPTPIVQGGMGVGISLSSLASAVANNGGIGVIAANGIGLLEPDYYEDGQAANLRAFRREIRKARELSSGAIGVNIMVAVNDFHQLLDVAIEEKVDIVFMGAGLPIKNMPVEALRKANVKVAPIVSSARAVDMIFRMWNKLYNDMPDAVVFEGPKAGGHLGFSEEQLEDPAYQLEAIVPRIVEALKPFEESKGCKIPLIAGGGVYSGRDVYKVLSLGASAVQMATRFVATDECDADRRFKEAYVNCTKEQIGLIKSPVGMPGRAIRNTFITDSEQGKRPSFKCAWKCLSSCKAQEANYCISIALNNARRGLLQSGFVFVGTNGYRVKKIVPVQSLVAELERGYQNAVRVNLERVLAKLSTLKAEYAKAENQVKDLARRYEEALLAFPLKSEMVKAIRAQYNRAAQQVENLKLRMTETLATTSLLIS</sequence>
<keyword evidence="6" id="KW-1185">Reference proteome</keyword>
<evidence type="ECO:0000256" key="4">
    <source>
        <dbReference type="SAM" id="Coils"/>
    </source>
</evidence>
<dbReference type="Proteomes" id="UP000829708">
    <property type="component" value="Chromosome"/>
</dbReference>
<dbReference type="EMBL" id="CP094929">
    <property type="protein sequence ID" value="UOM51773.1"/>
    <property type="molecule type" value="Genomic_DNA"/>
</dbReference>
<keyword evidence="3" id="KW-0560">Oxidoreductase</keyword>
<keyword evidence="2" id="KW-0288">FMN</keyword>
<dbReference type="Gene3D" id="3.20.20.70">
    <property type="entry name" value="Aldolase class I"/>
    <property type="match status" value="1"/>
</dbReference>
<evidence type="ECO:0000256" key="1">
    <source>
        <dbReference type="ARBA" id="ARBA00022630"/>
    </source>
</evidence>
<evidence type="ECO:0000256" key="2">
    <source>
        <dbReference type="ARBA" id="ARBA00022643"/>
    </source>
</evidence>
<accession>A0ABY4DBY0</accession>
<proteinExistence type="predicted"/>